<accession>A0A429X6D9</accession>
<gene>
    <name evidence="4" type="ORF">D5F11_014900</name>
</gene>
<dbReference type="Gene3D" id="3.40.630.30">
    <property type="match status" value="1"/>
</dbReference>
<dbReference type="SUPFAM" id="SSF55729">
    <property type="entry name" value="Acyl-CoA N-acyltransferases (Nat)"/>
    <property type="match status" value="1"/>
</dbReference>
<dbReference type="GO" id="GO:0016747">
    <property type="term" value="F:acyltransferase activity, transferring groups other than amino-acyl groups"/>
    <property type="evidence" value="ECO:0007669"/>
    <property type="project" value="InterPro"/>
</dbReference>
<evidence type="ECO:0000256" key="2">
    <source>
        <dbReference type="ARBA" id="ARBA00023315"/>
    </source>
</evidence>
<evidence type="ECO:0000313" key="4">
    <source>
        <dbReference type="EMBL" id="RST58932.1"/>
    </source>
</evidence>
<dbReference type="InterPro" id="IPR016181">
    <property type="entry name" value="Acyl_CoA_acyltransferase"/>
</dbReference>
<sequence length="179" mass="20053">MIFRIRNYNKNETALTSFKLEEIIMTDFTIRLATPEDRKEIFNVHRDSVHNLCSEQYTEEQINMWLDGRDPDVYLPAIERGELWVAVSDGSILGFVEVEGNEITKLFVSGAAAGAGVGKALMMKAIGYIRQDGKVRIYLEATTTARDFYRKLGFVETGTGTFSRGGAAVSVEIVKMELV</sequence>
<protein>
    <submittedName>
        <fullName evidence="4">GNAT family N-acetyltransferase</fullName>
    </submittedName>
</protein>
<organism evidence="4 5">
    <name type="scientific">Siminovitchia terrae</name>
    <name type="common">Bacillus terrae</name>
    <dbReference type="NCBI Taxonomy" id="1914933"/>
    <lineage>
        <taxon>Bacteria</taxon>
        <taxon>Bacillati</taxon>
        <taxon>Bacillota</taxon>
        <taxon>Bacilli</taxon>
        <taxon>Bacillales</taxon>
        <taxon>Bacillaceae</taxon>
        <taxon>Siminovitchia</taxon>
    </lineage>
</organism>
<dbReference type="AlphaFoldDB" id="A0A429X6D9"/>
<evidence type="ECO:0000256" key="1">
    <source>
        <dbReference type="ARBA" id="ARBA00022679"/>
    </source>
</evidence>
<dbReference type="EMBL" id="QYTW02000015">
    <property type="protein sequence ID" value="RST58932.1"/>
    <property type="molecule type" value="Genomic_DNA"/>
</dbReference>
<feature type="domain" description="N-acetyltransferase" evidence="3">
    <location>
        <begin position="28"/>
        <end position="177"/>
    </location>
</feature>
<dbReference type="OrthoDB" id="5292888at2"/>
<dbReference type="Proteomes" id="UP000287296">
    <property type="component" value="Unassembled WGS sequence"/>
</dbReference>
<keyword evidence="1 4" id="KW-0808">Transferase</keyword>
<name>A0A429X6D9_SIMTE</name>
<keyword evidence="2" id="KW-0012">Acyltransferase</keyword>
<dbReference type="PANTHER" id="PTHR43877">
    <property type="entry name" value="AMINOALKYLPHOSPHONATE N-ACETYLTRANSFERASE-RELATED-RELATED"/>
    <property type="match status" value="1"/>
</dbReference>
<comment type="caution">
    <text evidence="4">The sequence shown here is derived from an EMBL/GenBank/DDBJ whole genome shotgun (WGS) entry which is preliminary data.</text>
</comment>
<dbReference type="InterPro" id="IPR050832">
    <property type="entry name" value="Bact_Acetyltransf"/>
</dbReference>
<dbReference type="RefSeq" id="WP_126646604.1">
    <property type="nucleotide sequence ID" value="NZ_QYTW02000015.1"/>
</dbReference>
<dbReference type="PROSITE" id="PS51186">
    <property type="entry name" value="GNAT"/>
    <property type="match status" value="1"/>
</dbReference>
<dbReference type="InterPro" id="IPR000182">
    <property type="entry name" value="GNAT_dom"/>
</dbReference>
<dbReference type="PANTHER" id="PTHR43877:SF2">
    <property type="entry name" value="AMINOALKYLPHOSPHONATE N-ACETYLTRANSFERASE-RELATED"/>
    <property type="match status" value="1"/>
</dbReference>
<evidence type="ECO:0000259" key="3">
    <source>
        <dbReference type="PROSITE" id="PS51186"/>
    </source>
</evidence>
<reference evidence="4 5" key="1">
    <citation type="submission" date="2018-12" db="EMBL/GenBank/DDBJ databases">
        <authorList>
            <person name="Sun L."/>
            <person name="Chen Z."/>
        </authorList>
    </citation>
    <scope>NUCLEOTIDE SEQUENCE [LARGE SCALE GENOMIC DNA]</scope>
    <source>
        <strain evidence="4 5">LMG 29736</strain>
    </source>
</reference>
<proteinExistence type="predicted"/>
<dbReference type="Pfam" id="PF13673">
    <property type="entry name" value="Acetyltransf_10"/>
    <property type="match status" value="1"/>
</dbReference>
<evidence type="ECO:0000313" key="5">
    <source>
        <dbReference type="Proteomes" id="UP000287296"/>
    </source>
</evidence>